<keyword evidence="1" id="KW-0472">Membrane</keyword>
<dbReference type="AlphaFoldDB" id="E3NVJ1"/>
<dbReference type="InParanoid" id="E3NVJ1"/>
<evidence type="ECO:0000256" key="1">
    <source>
        <dbReference type="SAM" id="Phobius"/>
    </source>
</evidence>
<dbReference type="HOGENOM" id="CLU_2624376_0_0_1"/>
<keyword evidence="1" id="KW-1133">Transmembrane helix</keyword>
<evidence type="ECO:0000313" key="2">
    <source>
        <dbReference type="EMBL" id="EFO98418.1"/>
    </source>
</evidence>
<keyword evidence="1" id="KW-0812">Transmembrane</keyword>
<reference evidence="2" key="1">
    <citation type="submission" date="2007-07" db="EMBL/GenBank/DDBJ databases">
        <title>PCAP assembly of the Caenorhabditis remanei genome.</title>
        <authorList>
            <consortium name="The Caenorhabditis remanei Sequencing Consortium"/>
            <person name="Wilson R.K."/>
        </authorList>
    </citation>
    <scope>NUCLEOTIDE SEQUENCE [LARGE SCALE GENOMIC DNA]</scope>
    <source>
        <strain evidence="2">PB4641</strain>
    </source>
</reference>
<gene>
    <name evidence="2" type="ORF">CRE_23284</name>
</gene>
<keyword evidence="3" id="KW-1185">Reference proteome</keyword>
<dbReference type="EMBL" id="DS270999">
    <property type="protein sequence ID" value="EFO98418.1"/>
    <property type="molecule type" value="Genomic_DNA"/>
</dbReference>
<dbReference type="Proteomes" id="UP000008281">
    <property type="component" value="Unassembled WGS sequence"/>
</dbReference>
<organism evidence="3">
    <name type="scientific">Caenorhabditis remanei</name>
    <name type="common">Caenorhabditis vulgaris</name>
    <dbReference type="NCBI Taxonomy" id="31234"/>
    <lineage>
        <taxon>Eukaryota</taxon>
        <taxon>Metazoa</taxon>
        <taxon>Ecdysozoa</taxon>
        <taxon>Nematoda</taxon>
        <taxon>Chromadorea</taxon>
        <taxon>Rhabditida</taxon>
        <taxon>Rhabditina</taxon>
        <taxon>Rhabditomorpha</taxon>
        <taxon>Rhabditoidea</taxon>
        <taxon>Rhabditidae</taxon>
        <taxon>Peloderinae</taxon>
        <taxon>Caenorhabditis</taxon>
    </lineage>
</organism>
<sequence>MAQAEPAPEPKLIFSLFTHFYTLFFHFFYFFSFPLFHTETKLDLGCTRESLGAMKDRKFFQNLRRHERQKILLKTQAP</sequence>
<accession>E3NVJ1</accession>
<name>E3NVJ1_CAERE</name>
<feature type="transmembrane region" description="Helical" evidence="1">
    <location>
        <begin position="12"/>
        <end position="31"/>
    </location>
</feature>
<protein>
    <submittedName>
        <fullName evidence="2">Uncharacterized protein</fullName>
    </submittedName>
</protein>
<proteinExistence type="predicted"/>
<evidence type="ECO:0000313" key="3">
    <source>
        <dbReference type="Proteomes" id="UP000008281"/>
    </source>
</evidence>